<keyword evidence="1" id="KW-1133">Transmembrane helix</keyword>
<keyword evidence="1" id="KW-0472">Membrane</keyword>
<reference evidence="2 3" key="1">
    <citation type="submission" date="2020-02" db="EMBL/GenBank/DDBJ databases">
        <title>Draft genome sequence of two Spirosoma agri KCTC 52727 and Spirosoma terrae KCTC 52035.</title>
        <authorList>
            <person name="Rojas J."/>
            <person name="Ambika Manirajan B."/>
            <person name="Ratering S."/>
            <person name="Suarez C."/>
            <person name="Schnell S."/>
        </authorList>
    </citation>
    <scope>NUCLEOTIDE SEQUENCE [LARGE SCALE GENOMIC DNA]</scope>
    <source>
        <strain evidence="2 3">KCTC 52727</strain>
    </source>
</reference>
<name>A0A6M0IQ14_9BACT</name>
<feature type="transmembrane region" description="Helical" evidence="1">
    <location>
        <begin position="6"/>
        <end position="22"/>
    </location>
</feature>
<gene>
    <name evidence="2" type="ORF">GK091_26300</name>
</gene>
<dbReference type="EMBL" id="JAAGNZ010000004">
    <property type="protein sequence ID" value="NEU70409.1"/>
    <property type="molecule type" value="Genomic_DNA"/>
</dbReference>
<organism evidence="2 3">
    <name type="scientific">Spirosoma agri</name>
    <dbReference type="NCBI Taxonomy" id="1987381"/>
    <lineage>
        <taxon>Bacteria</taxon>
        <taxon>Pseudomonadati</taxon>
        <taxon>Bacteroidota</taxon>
        <taxon>Cytophagia</taxon>
        <taxon>Cytophagales</taxon>
        <taxon>Cytophagaceae</taxon>
        <taxon>Spirosoma</taxon>
    </lineage>
</organism>
<sequence>MKPYLLSGLIFFMLAIFGYLKLSQMQSDAKFAGIRDKIQQQQIKACQEQVLFYSSMMKKQREQIEQQQAEIKRLKK</sequence>
<comment type="caution">
    <text evidence="2">The sequence shown here is derived from an EMBL/GenBank/DDBJ whole genome shotgun (WGS) entry which is preliminary data.</text>
</comment>
<keyword evidence="1" id="KW-0812">Transmembrane</keyword>
<evidence type="ECO:0000313" key="3">
    <source>
        <dbReference type="Proteomes" id="UP000477386"/>
    </source>
</evidence>
<protein>
    <submittedName>
        <fullName evidence="2">Uncharacterized protein</fullName>
    </submittedName>
</protein>
<accession>A0A6M0IQ14</accession>
<dbReference type="Proteomes" id="UP000477386">
    <property type="component" value="Unassembled WGS sequence"/>
</dbReference>
<dbReference type="AlphaFoldDB" id="A0A6M0IQ14"/>
<evidence type="ECO:0000256" key="1">
    <source>
        <dbReference type="SAM" id="Phobius"/>
    </source>
</evidence>
<dbReference type="RefSeq" id="WP_164043716.1">
    <property type="nucleotide sequence ID" value="NZ_JAAGNZ010000004.1"/>
</dbReference>
<evidence type="ECO:0000313" key="2">
    <source>
        <dbReference type="EMBL" id="NEU70409.1"/>
    </source>
</evidence>
<keyword evidence="3" id="KW-1185">Reference proteome</keyword>
<proteinExistence type="predicted"/>